<proteinExistence type="predicted"/>
<evidence type="ECO:0000313" key="2">
    <source>
        <dbReference type="Proteomes" id="UP000070533"/>
    </source>
</evidence>
<dbReference type="Proteomes" id="UP000070533">
    <property type="component" value="Unassembled WGS sequence"/>
</dbReference>
<evidence type="ECO:0000313" key="1">
    <source>
        <dbReference type="EMBL" id="KXA42656.1"/>
    </source>
</evidence>
<gene>
    <name evidence="1" type="ORF">HMPREF3226_00622</name>
</gene>
<sequence length="408" mass="47842">MQIGFINFSQEELARKNKVLQMVRDQTAIDELGFGRIRDAFANMMFPGMSTLQRRAKYFAVMPSLYYQATKKHYNSVRDVRAQIVKWEIRLTDMLVNGAGNDENKKTGITGRSMLTAAKNDPSKFVKYDPTYIYMNGLRTFGMIKGDIDIYHLIFDRSKQVYQQKTKYKASEEGEMSDSEDKSGLIQFIAPCEEVYDFDNGTMLPLELTKKEADYIKGHIVNSIKSMDSMLAYILRNNVAVFPEYDSLGRIWHDMPEDFSEYMKQYRMGQRFSHLAYVVQLRFNHIMAMFDKQKDEADKLQARIEEVLEQYPSDFTCQAIDDMLLYIHSRVTEHTVITFCNESVKLIEKRDWKQLDKLIVSREKAVKPGRNKLRNPKYKGEERGWPSMLSFRWNEIVYQVINEIKEAK</sequence>
<dbReference type="Pfam" id="PF19888">
    <property type="entry name" value="DUF6361"/>
    <property type="match status" value="1"/>
</dbReference>
<protein>
    <submittedName>
        <fullName evidence="1">Uncharacterized protein</fullName>
    </submittedName>
</protein>
<dbReference type="STRING" id="28128.HMPREF3226_00622"/>
<name>A0A133QIG4_9BACT</name>
<comment type="caution">
    <text evidence="1">The sequence shown here is derived from an EMBL/GenBank/DDBJ whole genome shotgun (WGS) entry which is preliminary data.</text>
</comment>
<reference evidence="2" key="1">
    <citation type="submission" date="2016-01" db="EMBL/GenBank/DDBJ databases">
        <authorList>
            <person name="Mitreva M."/>
            <person name="Pepin K.H."/>
            <person name="Mihindukulasuriya K.A."/>
            <person name="Fulton R."/>
            <person name="Fronick C."/>
            <person name="O'Laughlin M."/>
            <person name="Miner T."/>
            <person name="Herter B."/>
            <person name="Rosa B.A."/>
            <person name="Cordes M."/>
            <person name="Tomlinson C."/>
            <person name="Wollam A."/>
            <person name="Palsikar V.B."/>
            <person name="Mardis E.R."/>
            <person name="Wilson R.K."/>
        </authorList>
    </citation>
    <scope>NUCLEOTIDE SEQUENCE [LARGE SCALE GENOMIC DNA]</scope>
    <source>
        <strain evidence="2">MJR7716</strain>
    </source>
</reference>
<dbReference type="OrthoDB" id="1825624at2"/>
<dbReference type="AlphaFoldDB" id="A0A133QIG4"/>
<dbReference type="EMBL" id="LRQG01000025">
    <property type="protein sequence ID" value="KXA42656.1"/>
    <property type="molecule type" value="Genomic_DNA"/>
</dbReference>
<dbReference type="PATRIC" id="fig|28128.5.peg.629"/>
<organism evidence="1 2">
    <name type="scientific">Prevotella corporis</name>
    <dbReference type="NCBI Taxonomy" id="28128"/>
    <lineage>
        <taxon>Bacteria</taxon>
        <taxon>Pseudomonadati</taxon>
        <taxon>Bacteroidota</taxon>
        <taxon>Bacteroidia</taxon>
        <taxon>Bacteroidales</taxon>
        <taxon>Prevotellaceae</taxon>
        <taxon>Prevotella</taxon>
    </lineage>
</organism>
<dbReference type="RefSeq" id="WP_060940256.1">
    <property type="nucleotide sequence ID" value="NZ_JAIHUT010000051.1"/>
</dbReference>
<keyword evidence="2" id="KW-1185">Reference proteome</keyword>
<dbReference type="InterPro" id="IPR045941">
    <property type="entry name" value="DUF6361"/>
</dbReference>
<accession>A0A133QIG4</accession>